<proteinExistence type="predicted"/>
<feature type="compositionally biased region" description="Pro residues" evidence="4">
    <location>
        <begin position="468"/>
        <end position="477"/>
    </location>
</feature>
<keyword evidence="5" id="KW-0472">Membrane</keyword>
<dbReference type="SMART" id="SM00082">
    <property type="entry name" value="LRRCT"/>
    <property type="match status" value="1"/>
</dbReference>
<dbReference type="InterPro" id="IPR003591">
    <property type="entry name" value="Leu-rich_rpt_typical-subtyp"/>
</dbReference>
<keyword evidence="9" id="KW-1185">Reference proteome</keyword>
<feature type="compositionally biased region" description="Low complexity" evidence="4">
    <location>
        <begin position="478"/>
        <end position="510"/>
    </location>
</feature>
<evidence type="ECO:0000313" key="9">
    <source>
        <dbReference type="Proteomes" id="UP001474421"/>
    </source>
</evidence>
<dbReference type="InterPro" id="IPR001611">
    <property type="entry name" value="Leu-rich_rpt"/>
</dbReference>
<organism evidence="8 9">
    <name type="scientific">Crotalus adamanteus</name>
    <name type="common">Eastern diamondback rattlesnake</name>
    <dbReference type="NCBI Taxonomy" id="8729"/>
    <lineage>
        <taxon>Eukaryota</taxon>
        <taxon>Metazoa</taxon>
        <taxon>Chordata</taxon>
        <taxon>Craniata</taxon>
        <taxon>Vertebrata</taxon>
        <taxon>Euteleostomi</taxon>
        <taxon>Lepidosauria</taxon>
        <taxon>Squamata</taxon>
        <taxon>Bifurcata</taxon>
        <taxon>Unidentata</taxon>
        <taxon>Episquamata</taxon>
        <taxon>Toxicofera</taxon>
        <taxon>Serpentes</taxon>
        <taxon>Colubroidea</taxon>
        <taxon>Viperidae</taxon>
        <taxon>Crotalinae</taxon>
        <taxon>Crotalus</taxon>
    </lineage>
</organism>
<evidence type="ECO:0000256" key="3">
    <source>
        <dbReference type="ARBA" id="ARBA00022737"/>
    </source>
</evidence>
<feature type="domain" description="LRRCT" evidence="7">
    <location>
        <begin position="230"/>
        <end position="298"/>
    </location>
</feature>
<dbReference type="Gene3D" id="3.80.10.10">
    <property type="entry name" value="Ribonuclease Inhibitor"/>
    <property type="match status" value="1"/>
</dbReference>
<keyword evidence="1" id="KW-0433">Leucine-rich repeat</keyword>
<evidence type="ECO:0000256" key="1">
    <source>
        <dbReference type="ARBA" id="ARBA00022614"/>
    </source>
</evidence>
<dbReference type="Proteomes" id="UP001474421">
    <property type="component" value="Unassembled WGS sequence"/>
</dbReference>
<dbReference type="EMBL" id="JAOTOJ010000008">
    <property type="protein sequence ID" value="KAK9398434.1"/>
    <property type="molecule type" value="Genomic_DNA"/>
</dbReference>
<dbReference type="InterPro" id="IPR000483">
    <property type="entry name" value="Cys-rich_flank_reg_C"/>
</dbReference>
<dbReference type="GO" id="GO:0005886">
    <property type="term" value="C:plasma membrane"/>
    <property type="evidence" value="ECO:0007669"/>
    <property type="project" value="TreeGrafter"/>
</dbReference>
<evidence type="ECO:0000256" key="4">
    <source>
        <dbReference type="SAM" id="MobiDB-lite"/>
    </source>
</evidence>
<keyword evidence="5" id="KW-1133">Transmembrane helix</keyword>
<feature type="transmembrane region" description="Helical" evidence="5">
    <location>
        <begin position="558"/>
        <end position="584"/>
    </location>
</feature>
<keyword evidence="2 6" id="KW-0732">Signal</keyword>
<feature type="chain" id="PRO_5043329195" evidence="6">
    <location>
        <begin position="21"/>
        <end position="689"/>
    </location>
</feature>
<evidence type="ECO:0000259" key="7">
    <source>
        <dbReference type="SMART" id="SM00082"/>
    </source>
</evidence>
<dbReference type="InterPro" id="IPR050541">
    <property type="entry name" value="LRR_TM_domain-containing"/>
</dbReference>
<dbReference type="AlphaFoldDB" id="A0AAW1B932"/>
<dbReference type="PANTHER" id="PTHR24369">
    <property type="entry name" value="ANTIGEN BSP, PUTATIVE-RELATED"/>
    <property type="match status" value="1"/>
</dbReference>
<comment type="caution">
    <text evidence="8">The sequence shown here is derived from an EMBL/GenBank/DDBJ whole genome shotgun (WGS) entry which is preliminary data.</text>
</comment>
<protein>
    <submittedName>
        <fullName evidence="8">Platelet glycoprotein Ib alpha chain</fullName>
    </submittedName>
</protein>
<feature type="compositionally biased region" description="Low complexity" evidence="4">
    <location>
        <begin position="316"/>
        <end position="386"/>
    </location>
</feature>
<evidence type="ECO:0000256" key="6">
    <source>
        <dbReference type="SAM" id="SignalP"/>
    </source>
</evidence>
<reference evidence="8 9" key="1">
    <citation type="journal article" date="2024" name="Proc. Natl. Acad. Sci. U.S.A.">
        <title>The genetic regulatory architecture and epigenomic basis for age-related changes in rattlesnake venom.</title>
        <authorList>
            <person name="Hogan M.P."/>
            <person name="Holding M.L."/>
            <person name="Nystrom G.S."/>
            <person name="Colston T.J."/>
            <person name="Bartlett D.A."/>
            <person name="Mason A.J."/>
            <person name="Ellsworth S.A."/>
            <person name="Rautsaw R.M."/>
            <person name="Lawrence K.C."/>
            <person name="Strickland J.L."/>
            <person name="He B."/>
            <person name="Fraser P."/>
            <person name="Margres M.J."/>
            <person name="Gilbert D.M."/>
            <person name="Gibbs H.L."/>
            <person name="Parkinson C.L."/>
            <person name="Rokyta D.R."/>
        </authorList>
    </citation>
    <scope>NUCLEOTIDE SEQUENCE [LARGE SCALE GENOMIC DNA]</scope>
    <source>
        <strain evidence="8">DRR0105</strain>
    </source>
</reference>
<dbReference type="SUPFAM" id="SSF52058">
    <property type="entry name" value="L domain-like"/>
    <property type="match status" value="1"/>
</dbReference>
<dbReference type="Pfam" id="PF13855">
    <property type="entry name" value="LRR_8"/>
    <property type="match status" value="2"/>
</dbReference>
<feature type="region of interest" description="Disordered" evidence="4">
    <location>
        <begin position="300"/>
        <end position="518"/>
    </location>
</feature>
<keyword evidence="3" id="KW-0677">Repeat</keyword>
<gene>
    <name evidence="8" type="ORF">NXF25_021795</name>
</gene>
<evidence type="ECO:0000256" key="2">
    <source>
        <dbReference type="ARBA" id="ARBA00022729"/>
    </source>
</evidence>
<dbReference type="InterPro" id="IPR032675">
    <property type="entry name" value="LRR_dom_sf"/>
</dbReference>
<feature type="signal peptide" evidence="6">
    <location>
        <begin position="1"/>
        <end position="20"/>
    </location>
</feature>
<accession>A0AAW1B932</accession>
<evidence type="ECO:0000313" key="8">
    <source>
        <dbReference type="EMBL" id="KAK9398434.1"/>
    </source>
</evidence>
<keyword evidence="5" id="KW-0812">Transmembrane</keyword>
<dbReference type="PANTHER" id="PTHR24369:SF157">
    <property type="entry name" value="LRRCT DOMAIN-CONTAINING PROTEIN"/>
    <property type="match status" value="1"/>
</dbReference>
<evidence type="ECO:0000256" key="5">
    <source>
        <dbReference type="SAM" id="Phobius"/>
    </source>
</evidence>
<dbReference type="SMART" id="SM00364">
    <property type="entry name" value="LRR_BAC"/>
    <property type="match status" value="5"/>
</dbReference>
<sequence>MLQGLLAPLLLAASVAAVAAMPPPEQCMSEMNKAKDLLEVSCVDKGLTSIPSGLPKDTGILLLADNQLAQVALASFQHLPELSKLDLSNNSLEVLETGAPLPKLEELLLSDNGLERLPAFPGLPALKRLNLGHNHLSWLPEGGFRDLDKLERLHLQANQLQTLPGGAFEGLEELMELDLSDNRLEVLPPELLAELSNLELLYLERNRLQRLPDGFFSEKAVYVYIYLVGNPWLCDCRLLYLHGWITNNSGVLYTRTKVQMQSDIEKEVTESRVMDVLCQAPPERKGLPVVNFTTDACKTLRDDDDHEGKEDEGGPADDSWASSPAPSPLTSTAAAPSASGPLAASSHSSSTAISPTGAALTTTSTSAVRPTTTHSSTATSPAPLTTFNGLTTTAARVPFGPSPTSATVGRSPAMSDVPMKLPGPSTAHVPPSTTQPLPPPPTQPHVPTTTTTSSTPFAHSPTALMLPTPLPPSPAPPTAAAAGHPLSTAALVPPTPTPARSSPRISAPVSTHGFSPPPPPKPSAHCLCPGLPVRVLGVAARKGSPADWLAGYCCLLRLALYLACLALVAVPTLAVLCWLGWLYLGWYRQALRGAPGSRLARSRQRQKASPKERRLKFAEAPYPTSGPRIYRVCKKFQVGPSRHVTWLLVSLPGSAGKRAQRQARLSSYSLDTGKDTLGAVRVKYAAASL</sequence>
<dbReference type="PROSITE" id="PS51450">
    <property type="entry name" value="LRR"/>
    <property type="match status" value="3"/>
</dbReference>
<feature type="compositionally biased region" description="Basic and acidic residues" evidence="4">
    <location>
        <begin position="300"/>
        <end position="312"/>
    </location>
</feature>
<name>A0AAW1B932_CROAD</name>
<dbReference type="PRINTS" id="PR00019">
    <property type="entry name" value="LEURICHRPT"/>
</dbReference>
<feature type="compositionally biased region" description="Low complexity" evidence="4">
    <location>
        <begin position="445"/>
        <end position="467"/>
    </location>
</feature>
<dbReference type="SMART" id="SM00369">
    <property type="entry name" value="LRR_TYP"/>
    <property type="match status" value="6"/>
</dbReference>